<gene>
    <name evidence="5" type="primary">epsN</name>
    <name evidence="5" type="ORF">BN381_480006</name>
</gene>
<dbReference type="AlphaFoldDB" id="R4Z1Q8"/>
<dbReference type="eggNOG" id="COG0399">
    <property type="taxonomic scope" value="Bacteria"/>
</dbReference>
<dbReference type="EMBL" id="CANL01000043">
    <property type="protein sequence ID" value="CCM64824.1"/>
    <property type="molecule type" value="Genomic_DNA"/>
</dbReference>
<comment type="similarity">
    <text evidence="4">Belongs to the DegT/DnrJ/EryC1 family.</text>
</comment>
<dbReference type="Proteomes" id="UP000018291">
    <property type="component" value="Unassembled WGS sequence"/>
</dbReference>
<feature type="active site" description="Proton acceptor" evidence="2">
    <location>
        <position position="203"/>
    </location>
</feature>
<organism evidence="5 6">
    <name type="scientific">Candidatus Neomicrothrix parvicella RN1</name>
    <dbReference type="NCBI Taxonomy" id="1229780"/>
    <lineage>
        <taxon>Bacteria</taxon>
        <taxon>Bacillati</taxon>
        <taxon>Actinomycetota</taxon>
        <taxon>Acidimicrobiia</taxon>
        <taxon>Acidimicrobiales</taxon>
        <taxon>Microthrixaceae</taxon>
        <taxon>Candidatus Neomicrothrix</taxon>
    </lineage>
</organism>
<name>R4Z1Q8_9ACTN</name>
<dbReference type="GO" id="GO:0000271">
    <property type="term" value="P:polysaccharide biosynthetic process"/>
    <property type="evidence" value="ECO:0007669"/>
    <property type="project" value="TreeGrafter"/>
</dbReference>
<keyword evidence="5" id="KW-0808">Transferase</keyword>
<keyword evidence="6" id="KW-1185">Reference proteome</keyword>
<proteinExistence type="inferred from homology"/>
<dbReference type="GO" id="GO:0030170">
    <property type="term" value="F:pyridoxal phosphate binding"/>
    <property type="evidence" value="ECO:0007669"/>
    <property type="project" value="TreeGrafter"/>
</dbReference>
<dbReference type="PANTHER" id="PTHR30244">
    <property type="entry name" value="TRANSAMINASE"/>
    <property type="match status" value="1"/>
</dbReference>
<dbReference type="Pfam" id="PF01041">
    <property type="entry name" value="DegT_DnrJ_EryC1"/>
    <property type="match status" value="1"/>
</dbReference>
<comment type="caution">
    <text evidence="5">The sequence shown here is derived from an EMBL/GenBank/DDBJ whole genome shotgun (WGS) entry which is preliminary data.</text>
</comment>
<dbReference type="EC" id="2.6.1.-" evidence="5"/>
<dbReference type="InterPro" id="IPR015421">
    <property type="entry name" value="PyrdxlP-dep_Trfase_major"/>
</dbReference>
<dbReference type="PIRSF" id="PIRSF000390">
    <property type="entry name" value="PLP_StrS"/>
    <property type="match status" value="1"/>
</dbReference>
<comment type="cofactor">
    <cofactor evidence="1">
        <name>pyridoxal 5'-phosphate</name>
        <dbReference type="ChEBI" id="CHEBI:597326"/>
    </cofactor>
</comment>
<keyword evidence="5" id="KW-0032">Aminotransferase</keyword>
<dbReference type="InterPro" id="IPR015422">
    <property type="entry name" value="PyrdxlP-dep_Trfase_small"/>
</dbReference>
<dbReference type="OrthoDB" id="5342089at2"/>
<keyword evidence="3 4" id="KW-0663">Pyridoxal phosphate</keyword>
<sequence length="390" mass="41883">MGRTILAQVRTIFGVTRIFLSAPDVRQPEKDLLMAAVDSGWAAPAGPDLTAFESEIAAVTGAEHAVALSSGTAALHLALHALGVGEGDEVIVSTFTFAASANAVAYVGATPVFVDSSAADWNLDPELLEQSLAERAAADRLPAAVISVDLYGQPADYRRIEPICERYGVPLIEDAAESLGSSLAGRPGGSFGRVAALSFNGNKLITTSGGGMLVGADETLIERARFLSTQAKEPAPHYEHHEIGFNYRLSNLLAAFGRGQLATLDERIARRRWYFDRYVEVLGNVSGVTFQPEIDDGFCNRWLTCALIDPALAGFSSADLREHLDADEIESRPTWKPMHQQRSFAGVPTVLNGTADRLFDHGICLPSGSGMTDDDFDRVLTSIDTFLTRV</sequence>
<evidence type="ECO:0000256" key="4">
    <source>
        <dbReference type="RuleBase" id="RU004508"/>
    </source>
</evidence>
<evidence type="ECO:0000256" key="1">
    <source>
        <dbReference type="ARBA" id="ARBA00001933"/>
    </source>
</evidence>
<reference evidence="5 6" key="1">
    <citation type="journal article" date="2013" name="ISME J.">
        <title>Metabolic model for the filamentous 'Candidatus Microthrix parvicella' based on genomic and metagenomic analyses.</title>
        <authorList>
            <person name="Jon McIlroy S."/>
            <person name="Kristiansen R."/>
            <person name="Albertsen M."/>
            <person name="Michael Karst S."/>
            <person name="Rossetti S."/>
            <person name="Lund Nielsen J."/>
            <person name="Tandoi V."/>
            <person name="James Seviour R."/>
            <person name="Nielsen P.H."/>
        </authorList>
    </citation>
    <scope>NUCLEOTIDE SEQUENCE [LARGE SCALE GENOMIC DNA]</scope>
    <source>
        <strain evidence="5 6">RN1</strain>
    </source>
</reference>
<protein>
    <submittedName>
        <fullName evidence="5">Putative aminotransferase</fullName>
        <ecNumber evidence="5">2.6.1.-</ecNumber>
    </submittedName>
</protein>
<evidence type="ECO:0000256" key="2">
    <source>
        <dbReference type="PIRSR" id="PIRSR000390-1"/>
    </source>
</evidence>
<dbReference type="Gene3D" id="3.90.1150.10">
    <property type="entry name" value="Aspartate Aminotransferase, domain 1"/>
    <property type="match status" value="1"/>
</dbReference>
<dbReference type="PANTHER" id="PTHR30244:SF34">
    <property type="entry name" value="DTDP-4-AMINO-4,6-DIDEOXYGALACTOSE TRANSAMINASE"/>
    <property type="match status" value="1"/>
</dbReference>
<dbReference type="SUPFAM" id="SSF53383">
    <property type="entry name" value="PLP-dependent transferases"/>
    <property type="match status" value="1"/>
</dbReference>
<dbReference type="RefSeq" id="WP_012229140.1">
    <property type="nucleotide sequence ID" value="NZ_HG422565.1"/>
</dbReference>
<evidence type="ECO:0000313" key="5">
    <source>
        <dbReference type="EMBL" id="CCM64824.1"/>
    </source>
</evidence>
<dbReference type="Gene3D" id="3.40.640.10">
    <property type="entry name" value="Type I PLP-dependent aspartate aminotransferase-like (Major domain)"/>
    <property type="match status" value="1"/>
</dbReference>
<dbReference type="InterPro" id="IPR015424">
    <property type="entry name" value="PyrdxlP-dep_Trfase"/>
</dbReference>
<dbReference type="InterPro" id="IPR000653">
    <property type="entry name" value="DegT/StrS_aminotransferase"/>
</dbReference>
<dbReference type="STRING" id="1229780.BN381_480006"/>
<accession>R4Z1Q8</accession>
<dbReference type="HOGENOM" id="CLU_033332_2_1_11"/>
<evidence type="ECO:0000256" key="3">
    <source>
        <dbReference type="PIRSR" id="PIRSR000390-2"/>
    </source>
</evidence>
<evidence type="ECO:0000313" key="6">
    <source>
        <dbReference type="Proteomes" id="UP000018291"/>
    </source>
</evidence>
<dbReference type="GO" id="GO:0008483">
    <property type="term" value="F:transaminase activity"/>
    <property type="evidence" value="ECO:0007669"/>
    <property type="project" value="UniProtKB-KW"/>
</dbReference>
<dbReference type="CDD" id="cd00616">
    <property type="entry name" value="AHBA_syn"/>
    <property type="match status" value="1"/>
</dbReference>
<feature type="modified residue" description="N6-(pyridoxal phosphate)lysine" evidence="3">
    <location>
        <position position="203"/>
    </location>
</feature>